<proteinExistence type="predicted"/>
<comment type="caution">
    <text evidence="1">The sequence shown here is derived from an EMBL/GenBank/DDBJ whole genome shotgun (WGS) entry which is preliminary data.</text>
</comment>
<accession>A0A4C1V764</accession>
<gene>
    <name evidence="1" type="ORF">EVAR_29894_1</name>
</gene>
<keyword evidence="2" id="KW-1185">Reference proteome</keyword>
<dbReference type="EMBL" id="BGZK01000289">
    <property type="protein sequence ID" value="GBP34499.1"/>
    <property type="molecule type" value="Genomic_DNA"/>
</dbReference>
<evidence type="ECO:0000313" key="2">
    <source>
        <dbReference type="Proteomes" id="UP000299102"/>
    </source>
</evidence>
<dbReference type="Proteomes" id="UP000299102">
    <property type="component" value="Unassembled WGS sequence"/>
</dbReference>
<name>A0A4C1V764_EUMVA</name>
<evidence type="ECO:0000313" key="1">
    <source>
        <dbReference type="EMBL" id="GBP34499.1"/>
    </source>
</evidence>
<reference evidence="1 2" key="1">
    <citation type="journal article" date="2019" name="Commun. Biol.">
        <title>The bagworm genome reveals a unique fibroin gene that provides high tensile strength.</title>
        <authorList>
            <person name="Kono N."/>
            <person name="Nakamura H."/>
            <person name="Ohtoshi R."/>
            <person name="Tomita M."/>
            <person name="Numata K."/>
            <person name="Arakawa K."/>
        </authorList>
    </citation>
    <scope>NUCLEOTIDE SEQUENCE [LARGE SCALE GENOMIC DNA]</scope>
</reference>
<protein>
    <submittedName>
        <fullName evidence="1">Uncharacterized protein</fullName>
    </submittedName>
</protein>
<dbReference type="OrthoDB" id="10017160at2759"/>
<dbReference type="AlphaFoldDB" id="A0A4C1V764"/>
<sequence>MVPLHLIETNYGTISITLRHLSSSEAVIKLPFFEGNSNFLVNIDINFEVLRLNYFKRGRTNLTDDVREGRSSTVMTEHNISAVRLMIETDKKVTYQQIWISLGIGQFVETLWNVSCQDWQLDLSSNRFTNSEGVSGGCRSETV</sequence>
<organism evidence="1 2">
    <name type="scientific">Eumeta variegata</name>
    <name type="common">Bagworm moth</name>
    <name type="synonym">Eumeta japonica</name>
    <dbReference type="NCBI Taxonomy" id="151549"/>
    <lineage>
        <taxon>Eukaryota</taxon>
        <taxon>Metazoa</taxon>
        <taxon>Ecdysozoa</taxon>
        <taxon>Arthropoda</taxon>
        <taxon>Hexapoda</taxon>
        <taxon>Insecta</taxon>
        <taxon>Pterygota</taxon>
        <taxon>Neoptera</taxon>
        <taxon>Endopterygota</taxon>
        <taxon>Lepidoptera</taxon>
        <taxon>Glossata</taxon>
        <taxon>Ditrysia</taxon>
        <taxon>Tineoidea</taxon>
        <taxon>Psychidae</taxon>
        <taxon>Oiketicinae</taxon>
        <taxon>Eumeta</taxon>
    </lineage>
</organism>